<organism evidence="1 2">
    <name type="scientific">Kibdelosporangium lantanae</name>
    <dbReference type="NCBI Taxonomy" id="1497396"/>
    <lineage>
        <taxon>Bacteria</taxon>
        <taxon>Bacillati</taxon>
        <taxon>Actinomycetota</taxon>
        <taxon>Actinomycetes</taxon>
        <taxon>Pseudonocardiales</taxon>
        <taxon>Pseudonocardiaceae</taxon>
        <taxon>Kibdelosporangium</taxon>
    </lineage>
</organism>
<accession>A0ABW3MJQ7</accession>
<dbReference type="EMBL" id="JBHTIS010003207">
    <property type="protein sequence ID" value="MFD1050933.1"/>
    <property type="molecule type" value="Genomic_DNA"/>
</dbReference>
<evidence type="ECO:0000313" key="1">
    <source>
        <dbReference type="EMBL" id="MFD1050933.1"/>
    </source>
</evidence>
<proteinExistence type="predicted"/>
<feature type="non-terminal residue" evidence="1">
    <location>
        <position position="1"/>
    </location>
</feature>
<dbReference type="InterPro" id="IPR036170">
    <property type="entry name" value="YezG-like_sf"/>
</dbReference>
<sequence length="237" mass="27276">RRIDLIARIAEGVQDFGLTVLMGDLSSARVDPPQQAMWALAELRKVMYTPERGAWFSARYVMNPPTEFRVYYDYDHDPGRGGTRPGVRTPPVGLDEQGDLNRRIADLLVMRAPTDWEQIRVVYRGVGTHEEVTGHIMGIDGRLREWEAPREAQEFYRRLRAGMYKDGVGTWSAVSTIIEFPIRTSNNYLFQEDVRWRQPPPRTAVLDELEVFPRSPEHVAPWMKTVLPLTERVAEVP</sequence>
<keyword evidence="2" id="KW-1185">Reference proteome</keyword>
<feature type="non-terminal residue" evidence="1">
    <location>
        <position position="237"/>
    </location>
</feature>
<dbReference type="SUPFAM" id="SSF160424">
    <property type="entry name" value="BH3703-like"/>
    <property type="match status" value="2"/>
</dbReference>
<gene>
    <name evidence="1" type="ORF">ACFQ1S_38110</name>
</gene>
<comment type="caution">
    <text evidence="1">The sequence shown here is derived from an EMBL/GenBank/DDBJ whole genome shotgun (WGS) entry which is preliminary data.</text>
</comment>
<protein>
    <submittedName>
        <fullName evidence="1">Uncharacterized protein</fullName>
    </submittedName>
</protein>
<name>A0ABW3MJQ7_9PSEU</name>
<reference evidence="2" key="1">
    <citation type="journal article" date="2019" name="Int. J. Syst. Evol. Microbiol.">
        <title>The Global Catalogue of Microorganisms (GCM) 10K type strain sequencing project: providing services to taxonomists for standard genome sequencing and annotation.</title>
        <authorList>
            <consortium name="The Broad Institute Genomics Platform"/>
            <consortium name="The Broad Institute Genome Sequencing Center for Infectious Disease"/>
            <person name="Wu L."/>
            <person name="Ma J."/>
        </authorList>
    </citation>
    <scope>NUCLEOTIDE SEQUENCE [LARGE SCALE GENOMIC DNA]</scope>
    <source>
        <strain evidence="2">JCM 31486</strain>
    </source>
</reference>
<dbReference type="Proteomes" id="UP001597045">
    <property type="component" value="Unassembled WGS sequence"/>
</dbReference>
<evidence type="ECO:0000313" key="2">
    <source>
        <dbReference type="Proteomes" id="UP001597045"/>
    </source>
</evidence>